<dbReference type="InParanoid" id="A0A1Q3B2U4"/>
<dbReference type="EMBL" id="BDDD01000239">
    <property type="protein sequence ID" value="GAV62153.1"/>
    <property type="molecule type" value="Genomic_DNA"/>
</dbReference>
<evidence type="ECO:0000313" key="1">
    <source>
        <dbReference type="EMBL" id="GAV62153.1"/>
    </source>
</evidence>
<accession>A0A1Q3B2U4</accession>
<comment type="caution">
    <text evidence="1">The sequence shown here is derived from an EMBL/GenBank/DDBJ whole genome shotgun (WGS) entry which is preliminary data.</text>
</comment>
<gene>
    <name evidence="1" type="ORF">CFOL_v3_05677</name>
</gene>
<keyword evidence="2" id="KW-1185">Reference proteome</keyword>
<evidence type="ECO:0000313" key="2">
    <source>
        <dbReference type="Proteomes" id="UP000187406"/>
    </source>
</evidence>
<dbReference type="Proteomes" id="UP000187406">
    <property type="component" value="Unassembled WGS sequence"/>
</dbReference>
<proteinExistence type="predicted"/>
<organism evidence="1 2">
    <name type="scientific">Cephalotus follicularis</name>
    <name type="common">Albany pitcher plant</name>
    <dbReference type="NCBI Taxonomy" id="3775"/>
    <lineage>
        <taxon>Eukaryota</taxon>
        <taxon>Viridiplantae</taxon>
        <taxon>Streptophyta</taxon>
        <taxon>Embryophyta</taxon>
        <taxon>Tracheophyta</taxon>
        <taxon>Spermatophyta</taxon>
        <taxon>Magnoliopsida</taxon>
        <taxon>eudicotyledons</taxon>
        <taxon>Gunneridae</taxon>
        <taxon>Pentapetalae</taxon>
        <taxon>rosids</taxon>
        <taxon>fabids</taxon>
        <taxon>Oxalidales</taxon>
        <taxon>Cephalotaceae</taxon>
        <taxon>Cephalotus</taxon>
    </lineage>
</organism>
<dbReference type="PANTHER" id="PTHR37610:SF40">
    <property type="entry name" value="OS01G0909600 PROTEIN"/>
    <property type="match status" value="1"/>
</dbReference>
<sequence length="129" mass="14674">MDLTDSSSDISSPIMVIENGRDRNLNPSLQIRPMKFNGNNYLPWSKACTLSVRATKLMRYLTGCTQRSTIGNDDKWLCKDALVMSWLLNSIEPALSPQFMMMDPAKDVWDAIAQQYSQGNNYAQAYEIR</sequence>
<reference evidence="2" key="1">
    <citation type="submission" date="2016-04" db="EMBL/GenBank/DDBJ databases">
        <title>Cephalotus genome sequencing.</title>
        <authorList>
            <person name="Fukushima K."/>
            <person name="Hasebe M."/>
            <person name="Fang X."/>
        </authorList>
    </citation>
    <scope>NUCLEOTIDE SEQUENCE [LARGE SCALE GENOMIC DNA]</scope>
    <source>
        <strain evidence="2">cv. St1</strain>
    </source>
</reference>
<protein>
    <submittedName>
        <fullName evidence="1">UBN2_3 domain-containing protein</fullName>
    </submittedName>
</protein>
<dbReference type="AlphaFoldDB" id="A0A1Q3B2U4"/>
<name>A0A1Q3B2U4_CEPFO</name>
<dbReference type="OrthoDB" id="3054003at2759"/>
<dbReference type="PANTHER" id="PTHR37610">
    <property type="entry name" value="CCHC-TYPE DOMAIN-CONTAINING PROTEIN"/>
    <property type="match status" value="1"/>
</dbReference>